<evidence type="ECO:0000313" key="11">
    <source>
        <dbReference type="Proteomes" id="UP000789707"/>
    </source>
</evidence>
<dbReference type="EMBL" id="CAKKNS010000002">
    <property type="protein sequence ID" value="CAH0416464.1"/>
    <property type="molecule type" value="Genomic_DNA"/>
</dbReference>
<evidence type="ECO:0000259" key="9">
    <source>
        <dbReference type="Pfam" id="PF07992"/>
    </source>
</evidence>
<dbReference type="PRINTS" id="PR00368">
    <property type="entry name" value="FADPNR"/>
</dbReference>
<dbReference type="InterPro" id="IPR036188">
    <property type="entry name" value="FAD/NAD-bd_sf"/>
</dbReference>
<evidence type="ECO:0000256" key="3">
    <source>
        <dbReference type="ARBA" id="ARBA00022630"/>
    </source>
</evidence>
<evidence type="ECO:0000256" key="1">
    <source>
        <dbReference type="ARBA" id="ARBA00001974"/>
    </source>
</evidence>
<dbReference type="InterPro" id="IPR016156">
    <property type="entry name" value="FAD/NAD-linked_Rdtase_dimer_sf"/>
</dbReference>
<keyword evidence="5 10" id="KW-0560">Oxidoreductase</keyword>
<comment type="similarity">
    <text evidence="2">Belongs to the class-III pyridine nucleotide-disulfide oxidoreductase family.</text>
</comment>
<dbReference type="Pfam" id="PF02852">
    <property type="entry name" value="Pyr_redox_dim"/>
    <property type="match status" value="1"/>
</dbReference>
<dbReference type="SUPFAM" id="SSF55424">
    <property type="entry name" value="FAD/NAD-linked reductases, dimerisation (C-terminal) domain"/>
    <property type="match status" value="1"/>
</dbReference>
<dbReference type="Gene3D" id="3.50.50.60">
    <property type="entry name" value="FAD/NAD(P)-binding domain"/>
    <property type="match status" value="2"/>
</dbReference>
<comment type="caution">
    <text evidence="10">The sequence shown here is derived from an EMBL/GenBank/DDBJ whole genome shotgun (WGS) entry which is preliminary data.</text>
</comment>
<evidence type="ECO:0000256" key="5">
    <source>
        <dbReference type="ARBA" id="ARBA00023002"/>
    </source>
</evidence>
<dbReference type="InterPro" id="IPR050260">
    <property type="entry name" value="FAD-bd_OxRdtase"/>
</dbReference>
<evidence type="ECO:0000256" key="7">
    <source>
        <dbReference type="ARBA" id="ARBA00023284"/>
    </source>
</evidence>
<evidence type="ECO:0000256" key="4">
    <source>
        <dbReference type="ARBA" id="ARBA00022827"/>
    </source>
</evidence>
<protein>
    <submittedName>
        <fullName evidence="10">NADH oxidase</fullName>
        <ecNumber evidence="10">1.6.99.3</ecNumber>
    </submittedName>
</protein>
<accession>A0ABN8BLN6</accession>
<evidence type="ECO:0000256" key="2">
    <source>
        <dbReference type="ARBA" id="ARBA00009130"/>
    </source>
</evidence>
<dbReference type="PANTHER" id="PTHR43429">
    <property type="entry name" value="PYRIDINE NUCLEOTIDE-DISULFIDE OXIDOREDUCTASE DOMAIN-CONTAINING"/>
    <property type="match status" value="1"/>
</dbReference>
<dbReference type="EC" id="1.6.99.3" evidence="10"/>
<name>A0ABN8BLN6_9LACO</name>
<dbReference type="InterPro" id="IPR023753">
    <property type="entry name" value="FAD/NAD-binding_dom"/>
</dbReference>
<dbReference type="SUPFAM" id="SSF51905">
    <property type="entry name" value="FAD/NAD(P)-binding domain"/>
    <property type="match status" value="1"/>
</dbReference>
<keyword evidence="11" id="KW-1185">Reference proteome</keyword>
<dbReference type="PANTHER" id="PTHR43429:SF1">
    <property type="entry name" value="NAD(P)H SULFUR OXIDOREDUCTASE (COA-DEPENDENT)"/>
    <property type="match status" value="1"/>
</dbReference>
<comment type="cofactor">
    <cofactor evidence="1">
        <name>FAD</name>
        <dbReference type="ChEBI" id="CHEBI:57692"/>
    </cofactor>
</comment>
<dbReference type="Gene3D" id="3.30.390.30">
    <property type="match status" value="1"/>
</dbReference>
<reference evidence="10 11" key="1">
    <citation type="submission" date="2021-11" db="EMBL/GenBank/DDBJ databases">
        <authorList>
            <person name="Depoorter E."/>
        </authorList>
    </citation>
    <scope>NUCLEOTIDE SEQUENCE [LARGE SCALE GENOMIC DNA]</scope>
    <source>
        <strain evidence="10 11">LMG 24289</strain>
    </source>
</reference>
<dbReference type="RefSeq" id="WP_230096524.1">
    <property type="nucleotide sequence ID" value="NZ_CAKKNS010000002.1"/>
</dbReference>
<evidence type="ECO:0000259" key="8">
    <source>
        <dbReference type="Pfam" id="PF02852"/>
    </source>
</evidence>
<keyword evidence="3" id="KW-0285">Flavoprotein</keyword>
<dbReference type="Proteomes" id="UP000789707">
    <property type="component" value="Unassembled WGS sequence"/>
</dbReference>
<gene>
    <name evidence="10" type="primary">nox</name>
    <name evidence="10" type="ORF">WFA24289_00768</name>
</gene>
<feature type="domain" description="FAD/NAD(P)-binding" evidence="9">
    <location>
        <begin position="1"/>
        <end position="303"/>
    </location>
</feature>
<dbReference type="Pfam" id="PF07992">
    <property type="entry name" value="Pyr_redox_2"/>
    <property type="match status" value="1"/>
</dbReference>
<feature type="domain" description="Pyridine nucleotide-disulphide oxidoreductase dimerisation" evidence="8">
    <location>
        <begin position="336"/>
        <end position="425"/>
    </location>
</feature>
<proteinExistence type="inferred from homology"/>
<keyword evidence="6" id="KW-0558">Oxidation</keyword>
<dbReference type="InterPro" id="IPR004099">
    <property type="entry name" value="Pyr_nucl-diS_OxRdtase_dimer"/>
</dbReference>
<sequence length="447" mass="49394">MKVIVVGSTHAGTTAINEIKAQSPDVEVVVYERNDNVSFLSCGIALYLQGEVKHAEELFYSNPEKLAALGADLRMQHEILAIDSANKQVQVRNLVTGEEFSDSYDKLVMTTGSIPVKPNIPRIDNKNVYFCKNYTDAQVLFEKTDHINSVIIIGAGYIGVELAEAFQTHGKEVTIIDGMPTIMNKYFDEPYTKRATELFENNGIKVVTGEMVQGFEGQEQVTVTTDKQSHQADMVILAIGFKPNTDLLKDQIKMLPNGAIVTNEYMQTSNPDIYAAGDSTAVFYNPTQTHEYIPLATNAIRQGKLVGQNIVENKVKYMGTQATSGLQLFGMDFVASGLTESAAQARGIDFSSVTMEDNFRPEFMATTEPVLMTLIWENRTHKILGVQLSSKHDISAAANGVSIAMQAGFTVEQLAMVDMLFQPWFDRPFNYLNILAQAALDKARVID</sequence>
<dbReference type="GO" id="GO:0016491">
    <property type="term" value="F:oxidoreductase activity"/>
    <property type="evidence" value="ECO:0007669"/>
    <property type="project" value="UniProtKB-KW"/>
</dbReference>
<evidence type="ECO:0000313" key="10">
    <source>
        <dbReference type="EMBL" id="CAH0416464.1"/>
    </source>
</evidence>
<keyword evidence="7" id="KW-0676">Redox-active center</keyword>
<organism evidence="10 11">
    <name type="scientific">Periweissella fabaria</name>
    <dbReference type="NCBI Taxonomy" id="546157"/>
    <lineage>
        <taxon>Bacteria</taxon>
        <taxon>Bacillati</taxon>
        <taxon>Bacillota</taxon>
        <taxon>Bacilli</taxon>
        <taxon>Lactobacillales</taxon>
        <taxon>Lactobacillaceae</taxon>
        <taxon>Periweissella</taxon>
    </lineage>
</organism>
<dbReference type="PRINTS" id="PR00411">
    <property type="entry name" value="PNDRDTASEI"/>
</dbReference>
<keyword evidence="4" id="KW-0274">FAD</keyword>
<evidence type="ECO:0000256" key="6">
    <source>
        <dbReference type="ARBA" id="ARBA00023097"/>
    </source>
</evidence>